<reference evidence="1" key="1">
    <citation type="submission" date="2021-01" db="EMBL/GenBank/DDBJ databases">
        <authorList>
            <person name="Sun Q."/>
        </authorList>
    </citation>
    <scope>NUCLEOTIDE SEQUENCE</scope>
    <source>
        <strain evidence="1">YIM B02566</strain>
    </source>
</reference>
<dbReference type="EMBL" id="JAENHL010000006">
    <property type="protein sequence ID" value="MBK1866822.1"/>
    <property type="molecule type" value="Genomic_DNA"/>
</dbReference>
<dbReference type="Proteomes" id="UP000616151">
    <property type="component" value="Unassembled WGS sequence"/>
</dbReference>
<sequence length="286" mass="31464">MPQTLGEMPQIRLERSCGAHDGDWIGHAPAGAGFERIEAFFSGYAYDPHRHDTYALGYTISGVQSFTYRGAQADSLAGNAMVLHPDEVHDGRAGVATGFRYRMLYIEPRLISEALRGRTHALPFLKTAVSSDPALLAALGAALADLTRALEPLERDRIVTAIADALFALDASLPARRMSATSAHAVDRARQFLDAHFARVVASEELETETGLDRYALARHFRTRLGTSPYRYLTMRRLDRAKAAILSGEPLAEAAFLSGFADQSHMTRQFKQAFGLTPGHWQALRH</sequence>
<accession>A0ACC5R2J9</accession>
<name>A0ACC5R2J9_9HYPH</name>
<keyword evidence="2" id="KW-1185">Reference proteome</keyword>
<evidence type="ECO:0000313" key="2">
    <source>
        <dbReference type="Proteomes" id="UP000616151"/>
    </source>
</evidence>
<comment type="caution">
    <text evidence="1">The sequence shown here is derived from an EMBL/GenBank/DDBJ whole genome shotgun (WGS) entry which is preliminary data.</text>
</comment>
<evidence type="ECO:0000313" key="1">
    <source>
        <dbReference type="EMBL" id="MBK1866822.1"/>
    </source>
</evidence>
<protein>
    <submittedName>
        <fullName evidence="1">AraC family transcriptional regulator</fullName>
    </submittedName>
</protein>
<organism evidence="1 2">
    <name type="scientific">Taklimakanibacter albus</name>
    <dbReference type="NCBI Taxonomy" id="2800327"/>
    <lineage>
        <taxon>Bacteria</taxon>
        <taxon>Pseudomonadati</taxon>
        <taxon>Pseudomonadota</taxon>
        <taxon>Alphaproteobacteria</taxon>
        <taxon>Hyphomicrobiales</taxon>
        <taxon>Aestuariivirgaceae</taxon>
        <taxon>Taklimakanibacter</taxon>
    </lineage>
</organism>
<gene>
    <name evidence="1" type="ORF">JHL16_10695</name>
</gene>
<proteinExistence type="predicted"/>